<name>A0A2P4ZXL4_9HYPO</name>
<reference evidence="3 4" key="1">
    <citation type="journal article" date="2016" name="Genome Announc.">
        <title>Draft Whole-Genome Sequence of Trichoderma gamsii T6085, a Promising Biocontrol Agent of Fusarium Head Blight on Wheat.</title>
        <authorList>
            <person name="Baroncelli R."/>
            <person name="Zapparata A."/>
            <person name="Piaggeschi G."/>
            <person name="Sarrocco S."/>
            <person name="Vannacci G."/>
        </authorList>
    </citation>
    <scope>NUCLEOTIDE SEQUENCE [LARGE SCALE GENOMIC DNA]</scope>
    <source>
        <strain evidence="3 4">T6085</strain>
    </source>
</reference>
<keyword evidence="1" id="KW-0812">Transmembrane</keyword>
<gene>
    <name evidence="3" type="ORF">TGAM01_v202135</name>
</gene>
<dbReference type="STRING" id="398673.A0A2P4ZXL4"/>
<dbReference type="Proteomes" id="UP000054821">
    <property type="component" value="Unassembled WGS sequence"/>
</dbReference>
<sequence>MNDFRVEQGPENLYGQELTDYIAQSIKDEEVFHYFGFEYLHRLNIVSLQNQLITLRESIAAGTHNRDQDPDRLKRLLSDYTNAIRNYNYVRQGQRISAYETETRKMRLKSMFPSMVLRQRKTRPFESHYYYLQDGNSDSKVEFFRDFLRRHLPRRWTYNKEERQHRLQEYQQGKVPLQISKRVDKTVRLGVSLLAVASLVTPMCIMILNPSMTKSLITSSLFMVAFAVGISFGMKTSNSETLVATATYSAVLVVFVGTNSGSSSATS</sequence>
<evidence type="ECO:0000313" key="4">
    <source>
        <dbReference type="Proteomes" id="UP000054821"/>
    </source>
</evidence>
<comment type="caution">
    <text evidence="3">The sequence shown here is derived from an EMBL/GenBank/DDBJ whole genome shotgun (WGS) entry which is preliminary data.</text>
</comment>
<dbReference type="EMBL" id="JPDN02000005">
    <property type="protein sequence ID" value="PON29027.1"/>
    <property type="molecule type" value="Genomic_DNA"/>
</dbReference>
<dbReference type="RefSeq" id="XP_024406330.1">
    <property type="nucleotide sequence ID" value="XM_024548927.1"/>
</dbReference>
<accession>A0A2P4ZXL4</accession>
<evidence type="ECO:0000256" key="1">
    <source>
        <dbReference type="SAM" id="Phobius"/>
    </source>
</evidence>
<dbReference type="PANTHER" id="PTHR34502">
    <property type="entry name" value="DUF6594 DOMAIN-CONTAINING PROTEIN-RELATED"/>
    <property type="match status" value="1"/>
</dbReference>
<evidence type="ECO:0000313" key="3">
    <source>
        <dbReference type="EMBL" id="PON29027.1"/>
    </source>
</evidence>
<protein>
    <recommendedName>
        <fullName evidence="2">DUF6594 domain-containing protein</fullName>
    </recommendedName>
</protein>
<keyword evidence="1" id="KW-0472">Membrane</keyword>
<feature type="transmembrane region" description="Helical" evidence="1">
    <location>
        <begin position="241"/>
        <end position="258"/>
    </location>
</feature>
<dbReference type="PANTHER" id="PTHR34502:SF5">
    <property type="entry name" value="DUF6594 DOMAIN-CONTAINING PROTEIN"/>
    <property type="match status" value="1"/>
</dbReference>
<dbReference type="Pfam" id="PF20237">
    <property type="entry name" value="DUF6594"/>
    <property type="match status" value="1"/>
</dbReference>
<feature type="transmembrane region" description="Helical" evidence="1">
    <location>
        <begin position="215"/>
        <end position="234"/>
    </location>
</feature>
<dbReference type="AlphaFoldDB" id="A0A2P4ZXL4"/>
<dbReference type="InterPro" id="IPR046529">
    <property type="entry name" value="DUF6594"/>
</dbReference>
<evidence type="ECO:0000259" key="2">
    <source>
        <dbReference type="Pfam" id="PF20237"/>
    </source>
</evidence>
<organism evidence="3 4">
    <name type="scientific">Trichoderma gamsii</name>
    <dbReference type="NCBI Taxonomy" id="398673"/>
    <lineage>
        <taxon>Eukaryota</taxon>
        <taxon>Fungi</taxon>
        <taxon>Dikarya</taxon>
        <taxon>Ascomycota</taxon>
        <taxon>Pezizomycotina</taxon>
        <taxon>Sordariomycetes</taxon>
        <taxon>Hypocreomycetidae</taxon>
        <taxon>Hypocreales</taxon>
        <taxon>Hypocreaceae</taxon>
        <taxon>Trichoderma</taxon>
    </lineage>
</organism>
<feature type="domain" description="DUF6594" evidence="2">
    <location>
        <begin position="24"/>
        <end position="253"/>
    </location>
</feature>
<feature type="transmembrane region" description="Helical" evidence="1">
    <location>
        <begin position="189"/>
        <end position="209"/>
    </location>
</feature>
<dbReference type="GeneID" id="29980443"/>
<keyword evidence="4" id="KW-1185">Reference proteome</keyword>
<proteinExistence type="predicted"/>
<keyword evidence="1" id="KW-1133">Transmembrane helix</keyword>